<dbReference type="InterPro" id="IPR003115">
    <property type="entry name" value="ParB_N"/>
</dbReference>
<dbReference type="SUPFAM" id="SSF110849">
    <property type="entry name" value="ParB/Sulfiredoxin"/>
    <property type="match status" value="1"/>
</dbReference>
<feature type="compositionally biased region" description="Low complexity" evidence="1">
    <location>
        <begin position="27"/>
        <end position="46"/>
    </location>
</feature>
<feature type="region of interest" description="Disordered" evidence="1">
    <location>
        <begin position="500"/>
        <end position="551"/>
    </location>
</feature>
<gene>
    <name evidence="4" type="ORF">C5615_38265</name>
</gene>
<dbReference type="Gene3D" id="3.90.1530.10">
    <property type="entry name" value="Conserved hypothetical protein from pyrococcus furiosus pfu- 392566-001, ParB domain"/>
    <property type="match status" value="1"/>
</dbReference>
<feature type="region of interest" description="Disordered" evidence="1">
    <location>
        <begin position="1"/>
        <end position="91"/>
    </location>
</feature>
<feature type="domain" description="ParB-like N-terminal" evidence="2">
    <location>
        <begin position="1229"/>
        <end position="1276"/>
    </location>
</feature>
<evidence type="ECO:0000256" key="1">
    <source>
        <dbReference type="SAM" id="MobiDB-lite"/>
    </source>
</evidence>
<feature type="domain" description="Dermonecrotic toxin N-terminal" evidence="3">
    <location>
        <begin position="587"/>
        <end position="815"/>
    </location>
</feature>
<evidence type="ECO:0000259" key="3">
    <source>
        <dbReference type="Pfam" id="PF20178"/>
    </source>
</evidence>
<dbReference type="Proteomes" id="UP000238206">
    <property type="component" value="Unassembled WGS sequence"/>
</dbReference>
<evidence type="ECO:0000259" key="2">
    <source>
        <dbReference type="Pfam" id="PF02195"/>
    </source>
</evidence>
<dbReference type="InterPro" id="IPR046673">
    <property type="entry name" value="ToxA_N"/>
</dbReference>
<protein>
    <submittedName>
        <fullName evidence="4">Uncharacterized protein</fullName>
    </submittedName>
</protein>
<evidence type="ECO:0000313" key="5">
    <source>
        <dbReference type="Proteomes" id="UP000238206"/>
    </source>
</evidence>
<evidence type="ECO:0000313" key="4">
    <source>
        <dbReference type="EMBL" id="PQP06934.1"/>
    </source>
</evidence>
<dbReference type="Pfam" id="PF20178">
    <property type="entry name" value="ToxA_N"/>
    <property type="match status" value="2"/>
</dbReference>
<dbReference type="Pfam" id="PF02195">
    <property type="entry name" value="ParB_N"/>
    <property type="match status" value="1"/>
</dbReference>
<proteinExistence type="predicted"/>
<name>A0A2S8HWI2_BURCE</name>
<feature type="compositionally biased region" description="Polar residues" evidence="1">
    <location>
        <begin position="51"/>
        <end position="86"/>
    </location>
</feature>
<comment type="caution">
    <text evidence="4">The sequence shown here is derived from an EMBL/GenBank/DDBJ whole genome shotgun (WGS) entry which is preliminary data.</text>
</comment>
<accession>A0A2S8HWI2</accession>
<dbReference type="EMBL" id="PUIQ01000135">
    <property type="protein sequence ID" value="PQP06934.1"/>
    <property type="molecule type" value="Genomic_DNA"/>
</dbReference>
<reference evidence="4 5" key="1">
    <citation type="submission" date="2018-02" db="EMBL/GenBank/DDBJ databases">
        <title>Draft genome sequencing of Burkholderia cepacia Y14-15.</title>
        <authorList>
            <person name="Zheng B.-X."/>
        </authorList>
    </citation>
    <scope>NUCLEOTIDE SEQUENCE [LARGE SCALE GENOMIC DNA]</scope>
    <source>
        <strain evidence="4 5">Y14-15</strain>
    </source>
</reference>
<dbReference type="AlphaFoldDB" id="A0A2S8HWI2"/>
<organism evidence="4 5">
    <name type="scientific">Burkholderia cepacia</name>
    <name type="common">Pseudomonas cepacia</name>
    <dbReference type="NCBI Taxonomy" id="292"/>
    <lineage>
        <taxon>Bacteria</taxon>
        <taxon>Pseudomonadati</taxon>
        <taxon>Pseudomonadota</taxon>
        <taxon>Betaproteobacteria</taxon>
        <taxon>Burkholderiales</taxon>
        <taxon>Burkholderiaceae</taxon>
        <taxon>Burkholderia</taxon>
        <taxon>Burkholderia cepacia complex</taxon>
    </lineage>
</organism>
<dbReference type="InterPro" id="IPR036086">
    <property type="entry name" value="ParB/Sulfiredoxin_sf"/>
</dbReference>
<sequence length="1278" mass="140087">MMEIRSNAHGASAWLMQEQDQEVTSKPAAGPPEAAASGQAAEPDGAPASRSPRSIQPFSSDQASTIGRLSGPRSTSNSTPTAQPGSDSDFLGFVKQEGRRLLEQQFPGQRFDPDRVYVNQRDPDAGTVSFQTLTTTLMKAVQDGSPTSYDLSQTGLFHSQDWNEQNRVARGPRAHGSSNAIVDIEEQIVPKLLNDPTTGSLETRYQDHVRQRQYPLASNDERAQLRQFEGERQDDEAAVNRLLGETVSPQRFARQQVQDRVWQETGVTIDPDRVKVIAESGAGSNRPRSEHTLTEAALRGPFSSSTQFSLAPQRDMSDGERAALTPAFLTQMLGEQDVRADYLKAQEVCFNHPDMAAATTDTLASRAQQSAYGAKLKGSLTEGGYNLIQRTRQSPDVVQKPDVTNTLGGVTMFGGDQLKDVQVYRETNQSDRSSRYVMYAPGAPDGEYHEFNNWRALNQQIGKWTGSEAGRQYLTNQLDPANRETARKYFDQAAQRPAEWSTEASQWKEFSGGPSYRGQLGDAEAERRRTTLAESRAALQPSMDPKASPHERKQFNTLRLAAESAQQTYQSTRQPAAFRKYAHTKIQEGLNARLREHGVTQSLDPDKVEVDVGGDGTTKMSLTNLITYGYREQSGLNVEKYMKFRSTDGQDVSALNAPEMRTYIDAQARRSYIGEKYVNDTTVGFLSEGPALEEKRQLHQTATQATLQRDAYEAKLKGELSKEQYASLKPLIDQWSLPDTASRADIASGKAPGVHALELNGKTVQGTYAFHMPGVSGTRNADLVYTPGAPDGVAFRTYAQVTASLGQSNQPANRAMADYFYDRVNYTDKTEIGKLVERTRRNLDPGVQVKGGDRISGNTGQEYDRSVRRLTGDVSATTKTRGEVIAEQAWKGLSYAAAAVTFPFPLASAAVGVFSAGKSFADGFQSYADGDRAAAFGDFVSGGLDLAGAAGDLLGSGLKGGGTLLKQAAKRRPGAIDASNASSSSAVASNVGNVATAQTSTVPSSFHTPLPSGRQTIRTDGYMSGVIDIQAQGDARVRSFVRDGNGYLEVMQDKDKRTLRLIDPRKREGNSQSYFEPIVKNENEQWVFTPPVGLKGGNPKLVTPEEWARTDKTKLDPELVMKINEEFEFGSEVFRAKNRSGETEYLLHDPDENIYIKISDNETWSGATQSDPSFYEYSLTKRWEVNSDSVGKSNGVLADGQEYTFVPLEKVIPGRSDIPSGDMRTTAIENRIKQGQKVNPIDVTQNADGTYSITNGNHRLVAARNLRLETIPVSIVRS</sequence>
<feature type="domain" description="Dermonecrotic toxin N-terminal" evidence="3">
    <location>
        <begin position="248"/>
        <end position="478"/>
    </location>
</feature>